<evidence type="ECO:0000256" key="3">
    <source>
        <dbReference type="ARBA" id="ARBA00022989"/>
    </source>
</evidence>
<sequence>MRTLIDDLVRWEPVEVQVLRMLASALALAGPVAIGVACGQVGLGLAAALGGLLVASGGHRGTLRHRVAELCGTGAAGVCAVWVGMEIGGWASWGSVALVLLAVAMALLGSLRRPLAVVGAQVTVFAILGMNLGTGPLPRGETLLLFACGAAGGALATLCVHGVARLVAPRLREAAEPGGDRSLRADAARWWAGLRHVSRWQYPLRLGACLTVAEVVAHLGPGSHSYWIALTVSLVVQRDHGAVRRRTVQRAVGTAVGVAAGALLLHLSSWAAVGLIAAIGAVRAELKEANYTAYAAVMTMLVLALTATGGAPTPQLLRERLVDTLLGCLIGIVVSGLVRRALPGGAAAAAGS</sequence>
<keyword evidence="3 5" id="KW-1133">Transmembrane helix</keyword>
<dbReference type="Pfam" id="PF13515">
    <property type="entry name" value="FUSC_2"/>
    <property type="match status" value="1"/>
</dbReference>
<feature type="transmembrane region" description="Helical" evidence="5">
    <location>
        <begin position="90"/>
        <end position="108"/>
    </location>
</feature>
<reference evidence="8" key="1">
    <citation type="journal article" date="2019" name="Int. J. Syst. Evol. Microbiol.">
        <title>The Global Catalogue of Microorganisms (GCM) 10K type strain sequencing project: providing services to taxonomists for standard genome sequencing and annotation.</title>
        <authorList>
            <consortium name="The Broad Institute Genomics Platform"/>
            <consortium name="The Broad Institute Genome Sequencing Center for Infectious Disease"/>
            <person name="Wu L."/>
            <person name="Ma J."/>
        </authorList>
    </citation>
    <scope>NUCLEOTIDE SEQUENCE [LARGE SCALE GENOMIC DNA]</scope>
    <source>
        <strain evidence="8">CGMCC 1.13681</strain>
    </source>
</reference>
<feature type="transmembrane region" description="Helical" evidence="5">
    <location>
        <begin position="291"/>
        <end position="309"/>
    </location>
</feature>
<dbReference type="Proteomes" id="UP001596413">
    <property type="component" value="Unassembled WGS sequence"/>
</dbReference>
<feature type="transmembrane region" description="Helical" evidence="5">
    <location>
        <begin position="321"/>
        <end position="338"/>
    </location>
</feature>
<evidence type="ECO:0000256" key="4">
    <source>
        <dbReference type="ARBA" id="ARBA00023136"/>
    </source>
</evidence>
<evidence type="ECO:0000259" key="6">
    <source>
        <dbReference type="Pfam" id="PF13515"/>
    </source>
</evidence>
<evidence type="ECO:0000256" key="1">
    <source>
        <dbReference type="ARBA" id="ARBA00004141"/>
    </source>
</evidence>
<feature type="transmembrane region" description="Helical" evidence="5">
    <location>
        <begin position="28"/>
        <end position="55"/>
    </location>
</feature>
<evidence type="ECO:0000313" key="8">
    <source>
        <dbReference type="Proteomes" id="UP001596413"/>
    </source>
</evidence>
<feature type="transmembrane region" description="Helical" evidence="5">
    <location>
        <begin position="254"/>
        <end position="279"/>
    </location>
</feature>
<evidence type="ECO:0000256" key="5">
    <source>
        <dbReference type="SAM" id="Phobius"/>
    </source>
</evidence>
<evidence type="ECO:0000256" key="2">
    <source>
        <dbReference type="ARBA" id="ARBA00022692"/>
    </source>
</evidence>
<keyword evidence="8" id="KW-1185">Reference proteome</keyword>
<feature type="transmembrane region" description="Helical" evidence="5">
    <location>
        <begin position="143"/>
        <end position="164"/>
    </location>
</feature>
<comment type="subcellular location">
    <subcellularLocation>
        <location evidence="1">Membrane</location>
        <topology evidence="1">Multi-pass membrane protein</topology>
    </subcellularLocation>
</comment>
<comment type="caution">
    <text evidence="7">The sequence shown here is derived from an EMBL/GenBank/DDBJ whole genome shotgun (WGS) entry which is preliminary data.</text>
</comment>
<keyword evidence="2 5" id="KW-0812">Transmembrane</keyword>
<feature type="transmembrane region" description="Helical" evidence="5">
    <location>
        <begin position="115"/>
        <end position="137"/>
    </location>
</feature>
<gene>
    <name evidence="7" type="ORF">ACFQLX_07395</name>
</gene>
<feature type="domain" description="Integral membrane bound transporter" evidence="6">
    <location>
        <begin position="215"/>
        <end position="334"/>
    </location>
</feature>
<dbReference type="EMBL" id="JBHSZO010000008">
    <property type="protein sequence ID" value="MFC7217990.1"/>
    <property type="molecule type" value="Genomic_DNA"/>
</dbReference>
<feature type="transmembrane region" description="Helical" evidence="5">
    <location>
        <begin position="67"/>
        <end position="84"/>
    </location>
</feature>
<organism evidence="7 8">
    <name type="scientific">Streptomyces polyrhachis</name>
    <dbReference type="NCBI Taxonomy" id="1282885"/>
    <lineage>
        <taxon>Bacteria</taxon>
        <taxon>Bacillati</taxon>
        <taxon>Actinomycetota</taxon>
        <taxon>Actinomycetes</taxon>
        <taxon>Kitasatosporales</taxon>
        <taxon>Streptomycetaceae</taxon>
        <taxon>Streptomyces</taxon>
    </lineage>
</organism>
<dbReference type="InterPro" id="IPR049453">
    <property type="entry name" value="Memb_transporter_dom"/>
</dbReference>
<evidence type="ECO:0000313" key="7">
    <source>
        <dbReference type="EMBL" id="MFC7217990.1"/>
    </source>
</evidence>
<protein>
    <submittedName>
        <fullName evidence="7">FUSC family protein</fullName>
    </submittedName>
</protein>
<keyword evidence="4 5" id="KW-0472">Membrane</keyword>
<dbReference type="RefSeq" id="WP_386413244.1">
    <property type="nucleotide sequence ID" value="NZ_JBHSZO010000008.1"/>
</dbReference>
<accession>A0ABW2GAZ8</accession>
<name>A0ABW2GAZ8_9ACTN</name>
<proteinExistence type="predicted"/>